<keyword evidence="5" id="KW-1185">Reference proteome</keyword>
<dbReference type="PROSITE" id="PS50118">
    <property type="entry name" value="HMG_BOX_2"/>
    <property type="match status" value="2"/>
</dbReference>
<dbReference type="Pfam" id="PF00505">
    <property type="entry name" value="HMG_box"/>
    <property type="match status" value="2"/>
</dbReference>
<feature type="compositionally biased region" description="Basic residues" evidence="2">
    <location>
        <begin position="78"/>
        <end position="119"/>
    </location>
</feature>
<dbReference type="SMART" id="SM00398">
    <property type="entry name" value="HMG"/>
    <property type="match status" value="2"/>
</dbReference>
<protein>
    <recommendedName>
        <fullName evidence="3">HMG box domain-containing protein</fullName>
    </recommendedName>
</protein>
<evidence type="ECO:0000256" key="2">
    <source>
        <dbReference type="SAM" id="MobiDB-lite"/>
    </source>
</evidence>
<keyword evidence="1" id="KW-0539">Nucleus</keyword>
<organism evidence="4 5">
    <name type="scientific">Mycena belliarum</name>
    <dbReference type="NCBI Taxonomy" id="1033014"/>
    <lineage>
        <taxon>Eukaryota</taxon>
        <taxon>Fungi</taxon>
        <taxon>Dikarya</taxon>
        <taxon>Basidiomycota</taxon>
        <taxon>Agaricomycotina</taxon>
        <taxon>Agaricomycetes</taxon>
        <taxon>Agaricomycetidae</taxon>
        <taxon>Agaricales</taxon>
        <taxon>Marasmiineae</taxon>
        <taxon>Mycenaceae</taxon>
        <taxon>Mycena</taxon>
    </lineage>
</organism>
<evidence type="ECO:0000313" key="4">
    <source>
        <dbReference type="EMBL" id="KAJ7100649.1"/>
    </source>
</evidence>
<evidence type="ECO:0000313" key="5">
    <source>
        <dbReference type="Proteomes" id="UP001222325"/>
    </source>
</evidence>
<dbReference type="Gene3D" id="1.10.30.10">
    <property type="entry name" value="High mobility group box domain"/>
    <property type="match status" value="2"/>
</dbReference>
<keyword evidence="1" id="KW-0238">DNA-binding</keyword>
<dbReference type="Proteomes" id="UP001222325">
    <property type="component" value="Unassembled WGS sequence"/>
</dbReference>
<dbReference type="GO" id="GO:0005634">
    <property type="term" value="C:nucleus"/>
    <property type="evidence" value="ECO:0007669"/>
    <property type="project" value="UniProtKB-UniRule"/>
</dbReference>
<accession>A0AAD6UIU3</accession>
<dbReference type="PANTHER" id="PTHR47658">
    <property type="entry name" value="HIGH MOBILITY GROUP B PROTEIN 12-RELATED"/>
    <property type="match status" value="1"/>
</dbReference>
<dbReference type="PANTHER" id="PTHR47658:SF1">
    <property type="entry name" value="MEIOSIS INITIATOR PROTEIN"/>
    <property type="match status" value="1"/>
</dbReference>
<evidence type="ECO:0000259" key="3">
    <source>
        <dbReference type="PROSITE" id="PS50118"/>
    </source>
</evidence>
<dbReference type="InterPro" id="IPR036910">
    <property type="entry name" value="HMG_box_dom_sf"/>
</dbReference>
<gene>
    <name evidence="4" type="ORF">B0H15DRAFT_927331</name>
</gene>
<dbReference type="InterPro" id="IPR009071">
    <property type="entry name" value="HMG_box_dom"/>
</dbReference>
<name>A0AAD6UIU3_9AGAR</name>
<dbReference type="GO" id="GO:0003677">
    <property type="term" value="F:DNA binding"/>
    <property type="evidence" value="ECO:0007669"/>
    <property type="project" value="UniProtKB-UniRule"/>
</dbReference>
<feature type="DNA-binding region" description="HMG box" evidence="1">
    <location>
        <begin position="132"/>
        <end position="198"/>
    </location>
</feature>
<feature type="DNA-binding region" description="HMG box" evidence="1">
    <location>
        <begin position="227"/>
        <end position="292"/>
    </location>
</feature>
<comment type="caution">
    <text evidence="4">The sequence shown here is derived from an EMBL/GenBank/DDBJ whole genome shotgun (WGS) entry which is preliminary data.</text>
</comment>
<sequence length="296" mass="32070">MFSILPARLLSRLGTATAPLAVARQLAAPSATSRGIFASATRRTFLTSARLSFPAAKAAASQAKTTKKAPAKTASKVAPKKKATVTKKAAPKKKVVKKKVLKKKPAPKPKRKVVKKKAPPKPLRITKAMGPPTRGVTAFIAFMQEWAASPAASGLATLERAKNAGAAWRALSDAEKQPYVARSKAIREAAKITRDKWFTDADPALLRRINKTRKEKKLPRILNPTKDKKPTSNFIRFMADFRQTLPSDMPLTEKSRQGGAVWRAMTAAEKEPYNTAADNAMAAYRAAHPAPAKVKA</sequence>
<dbReference type="SUPFAM" id="SSF47095">
    <property type="entry name" value="HMG-box"/>
    <property type="match status" value="2"/>
</dbReference>
<evidence type="ECO:0000256" key="1">
    <source>
        <dbReference type="PROSITE-ProRule" id="PRU00267"/>
    </source>
</evidence>
<feature type="region of interest" description="Disordered" evidence="2">
    <location>
        <begin position="60"/>
        <end position="130"/>
    </location>
</feature>
<feature type="domain" description="HMG box" evidence="3">
    <location>
        <begin position="132"/>
        <end position="198"/>
    </location>
</feature>
<dbReference type="EMBL" id="JARJCN010000005">
    <property type="protein sequence ID" value="KAJ7100649.1"/>
    <property type="molecule type" value="Genomic_DNA"/>
</dbReference>
<reference evidence="4" key="1">
    <citation type="submission" date="2023-03" db="EMBL/GenBank/DDBJ databases">
        <title>Massive genome expansion in bonnet fungi (Mycena s.s.) driven by repeated elements and novel gene families across ecological guilds.</title>
        <authorList>
            <consortium name="Lawrence Berkeley National Laboratory"/>
            <person name="Harder C.B."/>
            <person name="Miyauchi S."/>
            <person name="Viragh M."/>
            <person name="Kuo A."/>
            <person name="Thoen E."/>
            <person name="Andreopoulos B."/>
            <person name="Lu D."/>
            <person name="Skrede I."/>
            <person name="Drula E."/>
            <person name="Henrissat B."/>
            <person name="Morin E."/>
            <person name="Kohler A."/>
            <person name="Barry K."/>
            <person name="LaButti K."/>
            <person name="Morin E."/>
            <person name="Salamov A."/>
            <person name="Lipzen A."/>
            <person name="Mereny Z."/>
            <person name="Hegedus B."/>
            <person name="Baldrian P."/>
            <person name="Stursova M."/>
            <person name="Weitz H."/>
            <person name="Taylor A."/>
            <person name="Grigoriev I.V."/>
            <person name="Nagy L.G."/>
            <person name="Martin F."/>
            <person name="Kauserud H."/>
        </authorList>
    </citation>
    <scope>NUCLEOTIDE SEQUENCE</scope>
    <source>
        <strain evidence="4">CBHHK173m</strain>
    </source>
</reference>
<proteinExistence type="predicted"/>
<feature type="domain" description="HMG box" evidence="3">
    <location>
        <begin position="227"/>
        <end position="292"/>
    </location>
</feature>
<dbReference type="AlphaFoldDB" id="A0AAD6UIU3"/>